<dbReference type="EMBL" id="CAJFCW020000005">
    <property type="protein sequence ID" value="CAG9120637.1"/>
    <property type="molecule type" value="Genomic_DNA"/>
</dbReference>
<organism evidence="3 4">
    <name type="scientific">Bursaphelenchus okinawaensis</name>
    <dbReference type="NCBI Taxonomy" id="465554"/>
    <lineage>
        <taxon>Eukaryota</taxon>
        <taxon>Metazoa</taxon>
        <taxon>Ecdysozoa</taxon>
        <taxon>Nematoda</taxon>
        <taxon>Chromadorea</taxon>
        <taxon>Rhabditida</taxon>
        <taxon>Tylenchina</taxon>
        <taxon>Tylenchomorpha</taxon>
        <taxon>Aphelenchoidea</taxon>
        <taxon>Aphelenchoididae</taxon>
        <taxon>Bursaphelenchus</taxon>
    </lineage>
</organism>
<keyword evidence="2" id="KW-1133">Transmembrane helix</keyword>
<comment type="caution">
    <text evidence="3">The sequence shown here is derived from an EMBL/GenBank/DDBJ whole genome shotgun (WGS) entry which is preliminary data.</text>
</comment>
<sequence>MTLHYFMISPIPQQPPQAFNPRLRQAILKIVQVIFKGGQVIRGVGKAKQPFSTVKKAKVIADQRQARTRGPTSKFTISANISKSTVSPNGYSLVQTCEPNCKGVELDTLMMQLSGAVSVPPRPSTIPSHRQRKPSAEKLCKSKKLIIIVGVTLLILFILWRLLLRSYLLPYTLTKQELEDSLKTTTTRPDINRPPEMSWNESDLLHRPVPTDANEVLGTEFFKISADLPVESTNHEIHQKIQIDHFPTFDRQHPKQIGRFGDSGVYTTRRSSTSTVASTTTTGRTSTTKVLKNDDFRDELNDLIDELDQQGNGDGIDHTTTTKKPLPVPLVVRDDDEDVRPVEMSFGDDDWSMNPIDHHEEHQATLNKHFHQKYRPPTVPTVPNAPSEHTIPYGRHRPSNQIVPTVPDTPEPVWRIKPPNLGEDIPPPPPPKRPVMNIQATMKTYESRRHPQRQKQVVTQEDDPLRDTPVIVTALLDIGRGNWERFTRPYDLYLSYLMDLLGMRNRIIVYCDSAAKDFLHNQELSWNRIQLVEITLADLPFYKFRDEISKILQNEQENWKDSWDLKVKSHPEALYADYNILVNSKPYFMYNATKISYFEADTFVWVDAGYSHGSRDIIPQSLWDPELPKDKITVIKITPEIDKSTKYTLDLVYRKQWTVISGGVIAGDRSSIRRFNMFFLKVFLDLLNDNFVDDDQTTLLMTIKDYFGMFNILTGGWFDAFRLIPLRS</sequence>
<feature type="compositionally biased region" description="Low complexity" evidence="1">
    <location>
        <begin position="267"/>
        <end position="281"/>
    </location>
</feature>
<dbReference type="OrthoDB" id="411632at2759"/>
<keyword evidence="4" id="KW-1185">Reference proteome</keyword>
<dbReference type="Pfam" id="PF09612">
    <property type="entry name" value="HtrL_YibB"/>
    <property type="match status" value="1"/>
</dbReference>
<dbReference type="Proteomes" id="UP000783686">
    <property type="component" value="Unassembled WGS sequence"/>
</dbReference>
<dbReference type="AlphaFoldDB" id="A0A811LAP0"/>
<dbReference type="EMBL" id="CAJFDH010000005">
    <property type="protein sequence ID" value="CAD5225271.1"/>
    <property type="molecule type" value="Genomic_DNA"/>
</dbReference>
<keyword evidence="2" id="KW-0472">Membrane</keyword>
<protein>
    <submittedName>
        <fullName evidence="3">Uncharacterized protein</fullName>
    </submittedName>
</protein>
<evidence type="ECO:0000313" key="4">
    <source>
        <dbReference type="Proteomes" id="UP000614601"/>
    </source>
</evidence>
<proteinExistence type="predicted"/>
<reference evidence="3" key="1">
    <citation type="submission" date="2020-09" db="EMBL/GenBank/DDBJ databases">
        <authorList>
            <person name="Kikuchi T."/>
        </authorList>
    </citation>
    <scope>NUCLEOTIDE SEQUENCE</scope>
    <source>
        <strain evidence="3">SH1</strain>
    </source>
</reference>
<feature type="region of interest" description="Disordered" evidence="1">
    <location>
        <begin position="184"/>
        <end position="203"/>
    </location>
</feature>
<dbReference type="InterPro" id="IPR011735">
    <property type="entry name" value="WlaTC/HtrL_glycosyltransf"/>
</dbReference>
<accession>A0A811LAP0</accession>
<dbReference type="Proteomes" id="UP000614601">
    <property type="component" value="Unassembled WGS sequence"/>
</dbReference>
<feature type="transmembrane region" description="Helical" evidence="2">
    <location>
        <begin position="145"/>
        <end position="163"/>
    </location>
</feature>
<evidence type="ECO:0000313" key="3">
    <source>
        <dbReference type="EMBL" id="CAD5225271.1"/>
    </source>
</evidence>
<evidence type="ECO:0000256" key="2">
    <source>
        <dbReference type="SAM" id="Phobius"/>
    </source>
</evidence>
<gene>
    <name evidence="3" type="ORF">BOKJ2_LOCUS11495</name>
</gene>
<evidence type="ECO:0000256" key="1">
    <source>
        <dbReference type="SAM" id="MobiDB-lite"/>
    </source>
</evidence>
<feature type="region of interest" description="Disordered" evidence="1">
    <location>
        <begin position="392"/>
        <end position="413"/>
    </location>
</feature>
<name>A0A811LAP0_9BILA</name>
<feature type="region of interest" description="Disordered" evidence="1">
    <location>
        <begin position="258"/>
        <end position="281"/>
    </location>
</feature>
<keyword evidence="2" id="KW-0812">Transmembrane</keyword>